<reference evidence="3" key="1">
    <citation type="submission" date="2016-05" db="EMBL/GenBank/DDBJ databases">
        <title>Comparative genomics of biotechnologically important yeasts.</title>
        <authorList>
            <consortium name="DOE Joint Genome Institute"/>
            <person name="Riley R."/>
            <person name="Haridas S."/>
            <person name="Wolfe K.H."/>
            <person name="Lopes M.R."/>
            <person name="Hittinger C.T."/>
            <person name="Goker M."/>
            <person name="Salamov A."/>
            <person name="Wisecaver J."/>
            <person name="Long T.M."/>
            <person name="Aerts A.L."/>
            <person name="Barry K."/>
            <person name="Choi C."/>
            <person name="Clum A."/>
            <person name="Coughlan A.Y."/>
            <person name="Deshpande S."/>
            <person name="Douglass A.P."/>
            <person name="Hanson S.J."/>
            <person name="Klenk H.-P."/>
            <person name="Labutti K."/>
            <person name="Lapidus A."/>
            <person name="Lindquist E."/>
            <person name="Lipzen A."/>
            <person name="Meier-Kolthoff J.P."/>
            <person name="Ohm R.A."/>
            <person name="Otillar R.P."/>
            <person name="Pangilinan J."/>
            <person name="Peng Y."/>
            <person name="Rokas A."/>
            <person name="Rosa C.A."/>
            <person name="Scheuner C."/>
            <person name="Sibirny A.A."/>
            <person name="Slot J.C."/>
            <person name="Stielow J.B."/>
            <person name="Sun H."/>
            <person name="Kurtzman C.P."/>
            <person name="Blackwell M."/>
            <person name="Grigoriev I.V."/>
            <person name="Jeffries T.W."/>
        </authorList>
    </citation>
    <scope>NUCLEOTIDE SEQUENCE [LARGE SCALE GENOMIC DNA]</scope>
    <source>
        <strain evidence="3">NRRL Y-17324</strain>
    </source>
</reference>
<protein>
    <submittedName>
        <fullName evidence="2">Uncharacterized protein</fullName>
    </submittedName>
</protein>
<evidence type="ECO:0000256" key="1">
    <source>
        <dbReference type="SAM" id="MobiDB-lite"/>
    </source>
</evidence>
<accession>A0A1E4SR81</accession>
<organism evidence="2 3">
    <name type="scientific">Suhomyces tanzawaensis NRRL Y-17324</name>
    <dbReference type="NCBI Taxonomy" id="984487"/>
    <lineage>
        <taxon>Eukaryota</taxon>
        <taxon>Fungi</taxon>
        <taxon>Dikarya</taxon>
        <taxon>Ascomycota</taxon>
        <taxon>Saccharomycotina</taxon>
        <taxon>Pichiomycetes</taxon>
        <taxon>Debaryomycetaceae</taxon>
        <taxon>Suhomyces</taxon>
    </lineage>
</organism>
<gene>
    <name evidence="2" type="ORF">CANTADRAFT_3971</name>
</gene>
<name>A0A1E4SR81_9ASCO</name>
<dbReference type="EMBL" id="KV453909">
    <property type="protein sequence ID" value="ODV81912.1"/>
    <property type="molecule type" value="Genomic_DNA"/>
</dbReference>
<dbReference type="GeneID" id="30982951"/>
<dbReference type="OrthoDB" id="4022168at2759"/>
<evidence type="ECO:0000313" key="2">
    <source>
        <dbReference type="EMBL" id="ODV81912.1"/>
    </source>
</evidence>
<proteinExistence type="predicted"/>
<sequence>MSSTPSPTKRSVLSPKPSNISSPFRKAAPFTKLSPLVHHKPALVATPAKKPKLNFTIFEDSPAQHPVDVELSPVSNRPNHYDQENILQPKKVAEPAHRPHARTPLGDLNLNQFAGYIHYTGGESRQLAELYQPANFNNDFNSLHKHTNIPCYLTPSRAAKDKYLVRSNMDSVDELEVDETDDAELTLLRKHHRLQNRVATTGMVKKHRRSMSVGKNDAKLKLIRKNNFTILSN</sequence>
<feature type="compositionally biased region" description="Polar residues" evidence="1">
    <location>
        <begin position="1"/>
        <end position="22"/>
    </location>
</feature>
<evidence type="ECO:0000313" key="3">
    <source>
        <dbReference type="Proteomes" id="UP000094285"/>
    </source>
</evidence>
<dbReference type="AlphaFoldDB" id="A0A1E4SR81"/>
<dbReference type="RefSeq" id="XP_020067034.1">
    <property type="nucleotide sequence ID" value="XM_020208815.1"/>
</dbReference>
<keyword evidence="3" id="KW-1185">Reference proteome</keyword>
<dbReference type="Proteomes" id="UP000094285">
    <property type="component" value="Unassembled WGS sequence"/>
</dbReference>
<feature type="region of interest" description="Disordered" evidence="1">
    <location>
        <begin position="1"/>
        <end position="25"/>
    </location>
</feature>